<evidence type="ECO:0000313" key="1">
    <source>
        <dbReference type="EMBL" id="SOC06076.1"/>
    </source>
</evidence>
<evidence type="ECO:0000313" key="2">
    <source>
        <dbReference type="Proteomes" id="UP000219636"/>
    </source>
</evidence>
<name>A0A285SDX3_9BACL</name>
<accession>A0A285SDX3</accession>
<gene>
    <name evidence="1" type="ORF">SAMN05880501_104180</name>
</gene>
<proteinExistence type="predicted"/>
<protein>
    <submittedName>
        <fullName evidence="1">Uncharacterized protein</fullName>
    </submittedName>
</protein>
<sequence>MMLYAKKMYKNLEKLHFNLKYQIIHHFLNLTSEMVEKGI</sequence>
<dbReference type="AlphaFoldDB" id="A0A285SDX3"/>
<reference evidence="2" key="1">
    <citation type="submission" date="2017-08" db="EMBL/GenBank/DDBJ databases">
        <authorList>
            <person name="Varghese N."/>
            <person name="Submissions S."/>
        </authorList>
    </citation>
    <scope>NUCLEOTIDE SEQUENCE [LARGE SCALE GENOMIC DNA]</scope>
    <source>
        <strain evidence="2">JC22</strain>
    </source>
</reference>
<organism evidence="1 2">
    <name type="scientific">Ureibacillus xyleni</name>
    <dbReference type="NCBI Taxonomy" id="614648"/>
    <lineage>
        <taxon>Bacteria</taxon>
        <taxon>Bacillati</taxon>
        <taxon>Bacillota</taxon>
        <taxon>Bacilli</taxon>
        <taxon>Bacillales</taxon>
        <taxon>Caryophanaceae</taxon>
        <taxon>Ureibacillus</taxon>
    </lineage>
</organism>
<keyword evidence="2" id="KW-1185">Reference proteome</keyword>
<dbReference type="Proteomes" id="UP000219636">
    <property type="component" value="Unassembled WGS sequence"/>
</dbReference>
<dbReference type="EMBL" id="OBMQ01000004">
    <property type="protein sequence ID" value="SOC06076.1"/>
    <property type="molecule type" value="Genomic_DNA"/>
</dbReference>